<gene>
    <name evidence="2" type="ORF">UFOVP518_13</name>
</gene>
<accession>A0A6J5MME2</accession>
<keyword evidence="1" id="KW-0472">Membrane</keyword>
<feature type="transmembrane region" description="Helical" evidence="1">
    <location>
        <begin position="130"/>
        <end position="151"/>
    </location>
</feature>
<dbReference type="EMBL" id="LR796478">
    <property type="protein sequence ID" value="CAB4147141.1"/>
    <property type="molecule type" value="Genomic_DNA"/>
</dbReference>
<evidence type="ECO:0000256" key="1">
    <source>
        <dbReference type="SAM" id="Phobius"/>
    </source>
</evidence>
<name>A0A6J5MME2_9CAUD</name>
<protein>
    <submittedName>
        <fullName evidence="2">Uncharacterized protein</fullName>
    </submittedName>
</protein>
<feature type="transmembrane region" description="Helical" evidence="1">
    <location>
        <begin position="103"/>
        <end position="124"/>
    </location>
</feature>
<proteinExistence type="predicted"/>
<sequence length="170" mass="18898">MKKKFSDTKVGTFLKEKAPHVLNKIGEIAGKSGIPIVSQIGNVVDMMIPEMKEEIQPLIDDYESGEMQMLMDDLADARSMNIAIQDTINASWLSKNVAYMMDILLTIIWGGITAYIFAMVIKVVGDGKDFTAVLSIYSTVTAVFMVVLQFHRGTSRSSQEKSETIKKLIQ</sequence>
<reference evidence="2" key="1">
    <citation type="submission" date="2020-04" db="EMBL/GenBank/DDBJ databases">
        <authorList>
            <person name="Chiriac C."/>
            <person name="Salcher M."/>
            <person name="Ghai R."/>
            <person name="Kavagutti S V."/>
        </authorList>
    </citation>
    <scope>NUCLEOTIDE SEQUENCE</scope>
</reference>
<keyword evidence="1" id="KW-0812">Transmembrane</keyword>
<evidence type="ECO:0000313" key="2">
    <source>
        <dbReference type="EMBL" id="CAB4147141.1"/>
    </source>
</evidence>
<keyword evidence="1" id="KW-1133">Transmembrane helix</keyword>
<organism evidence="2">
    <name type="scientific">uncultured Caudovirales phage</name>
    <dbReference type="NCBI Taxonomy" id="2100421"/>
    <lineage>
        <taxon>Viruses</taxon>
        <taxon>Duplodnaviria</taxon>
        <taxon>Heunggongvirae</taxon>
        <taxon>Uroviricota</taxon>
        <taxon>Caudoviricetes</taxon>
        <taxon>Peduoviridae</taxon>
        <taxon>Maltschvirus</taxon>
        <taxon>Maltschvirus maltsch</taxon>
    </lineage>
</organism>